<dbReference type="PANTHER" id="PTHR15744:SF0">
    <property type="entry name" value="KH HOMOLOGY DOMAIN-CONTAINING PROTEIN 4"/>
    <property type="match status" value="1"/>
</dbReference>
<name>A0ABP1FW64_9CHLO</name>
<evidence type="ECO:0000313" key="2">
    <source>
        <dbReference type="EMBL" id="CAL5222433.1"/>
    </source>
</evidence>
<sequence>MWAHQDIYHPDPAKPHFQTELEINDIPQHARWKITHRETFSALNGLTGAALTIRGNHYEKGQRVPDGERKLYLIIKGPTEDVVRRANTEIKQILEEYTERAMRKKAPATGRYSFV</sequence>
<accession>A0ABP1FW64</accession>
<gene>
    <name evidence="2" type="primary">g4795</name>
    <name evidence="2" type="ORF">VP750_LOCUS4092</name>
</gene>
<evidence type="ECO:0000313" key="3">
    <source>
        <dbReference type="Proteomes" id="UP001497392"/>
    </source>
</evidence>
<evidence type="ECO:0000259" key="1">
    <source>
        <dbReference type="Pfam" id="PF23469"/>
    </source>
</evidence>
<dbReference type="Pfam" id="PF23469">
    <property type="entry name" value="KH_12"/>
    <property type="match status" value="1"/>
</dbReference>
<dbReference type="EMBL" id="CAXHTA020000007">
    <property type="protein sequence ID" value="CAL5222433.1"/>
    <property type="molecule type" value="Genomic_DNA"/>
</dbReference>
<feature type="domain" description="ATP-dependent RNA helicase PRP5/DDX46/KHDC4 KH" evidence="1">
    <location>
        <begin position="19"/>
        <end position="96"/>
    </location>
</feature>
<proteinExistence type="predicted"/>
<protein>
    <submittedName>
        <fullName evidence="2">G4795 protein</fullName>
    </submittedName>
</protein>
<reference evidence="2 3" key="1">
    <citation type="submission" date="2024-06" db="EMBL/GenBank/DDBJ databases">
        <authorList>
            <person name="Kraege A."/>
            <person name="Thomma B."/>
        </authorList>
    </citation>
    <scope>NUCLEOTIDE SEQUENCE [LARGE SCALE GENOMIC DNA]</scope>
</reference>
<dbReference type="InterPro" id="IPR031121">
    <property type="entry name" value="RIK/BLOM7"/>
</dbReference>
<dbReference type="Proteomes" id="UP001497392">
    <property type="component" value="Unassembled WGS sequence"/>
</dbReference>
<dbReference type="PANTHER" id="PTHR15744">
    <property type="entry name" value="BLOM7"/>
    <property type="match status" value="1"/>
</dbReference>
<keyword evidence="3" id="KW-1185">Reference proteome</keyword>
<dbReference type="InterPro" id="IPR056149">
    <property type="entry name" value="PRP5/DDX46/KHDC4_KH"/>
</dbReference>
<comment type="caution">
    <text evidence="2">The sequence shown here is derived from an EMBL/GenBank/DDBJ whole genome shotgun (WGS) entry which is preliminary data.</text>
</comment>
<organism evidence="2 3">
    <name type="scientific">Coccomyxa viridis</name>
    <dbReference type="NCBI Taxonomy" id="1274662"/>
    <lineage>
        <taxon>Eukaryota</taxon>
        <taxon>Viridiplantae</taxon>
        <taxon>Chlorophyta</taxon>
        <taxon>core chlorophytes</taxon>
        <taxon>Trebouxiophyceae</taxon>
        <taxon>Trebouxiophyceae incertae sedis</taxon>
        <taxon>Coccomyxaceae</taxon>
        <taxon>Coccomyxa</taxon>
    </lineage>
</organism>